<dbReference type="Proteomes" id="UP000887565">
    <property type="component" value="Unplaced"/>
</dbReference>
<protein>
    <submittedName>
        <fullName evidence="3">Uncharacterized protein</fullName>
    </submittedName>
</protein>
<keyword evidence="2" id="KW-1185">Reference proteome</keyword>
<dbReference type="WBParaSite" id="nRc.2.0.1.t30591-RA">
    <property type="protein sequence ID" value="nRc.2.0.1.t30591-RA"/>
    <property type="gene ID" value="nRc.2.0.1.g30591"/>
</dbReference>
<evidence type="ECO:0000313" key="2">
    <source>
        <dbReference type="Proteomes" id="UP000887565"/>
    </source>
</evidence>
<proteinExistence type="predicted"/>
<keyword evidence="1" id="KW-0472">Membrane</keyword>
<feature type="transmembrane region" description="Helical" evidence="1">
    <location>
        <begin position="41"/>
        <end position="61"/>
    </location>
</feature>
<name>A0A915JW97_ROMCU</name>
<keyword evidence="1" id="KW-0812">Transmembrane</keyword>
<organism evidence="2 3">
    <name type="scientific">Romanomermis culicivorax</name>
    <name type="common">Nematode worm</name>
    <dbReference type="NCBI Taxonomy" id="13658"/>
    <lineage>
        <taxon>Eukaryota</taxon>
        <taxon>Metazoa</taxon>
        <taxon>Ecdysozoa</taxon>
        <taxon>Nematoda</taxon>
        <taxon>Enoplea</taxon>
        <taxon>Dorylaimia</taxon>
        <taxon>Mermithida</taxon>
        <taxon>Mermithoidea</taxon>
        <taxon>Mermithidae</taxon>
        <taxon>Romanomermis</taxon>
    </lineage>
</organism>
<evidence type="ECO:0000313" key="3">
    <source>
        <dbReference type="WBParaSite" id="nRc.2.0.1.t30591-RA"/>
    </source>
</evidence>
<evidence type="ECO:0000256" key="1">
    <source>
        <dbReference type="SAM" id="Phobius"/>
    </source>
</evidence>
<feature type="transmembrane region" description="Helical" evidence="1">
    <location>
        <begin position="7"/>
        <end position="29"/>
    </location>
</feature>
<keyword evidence="1" id="KW-1133">Transmembrane helix</keyword>
<sequence length="74" mass="7873">MDVSRKVFALFSFGTAIPNAIVIIYGLLINKMASLDLALSLVSLAAMIIIFVLVTVVPAAINEQVSSTSSLNYL</sequence>
<accession>A0A915JW97</accession>
<dbReference type="AlphaFoldDB" id="A0A915JW97"/>
<reference evidence="3" key="1">
    <citation type="submission" date="2022-11" db="UniProtKB">
        <authorList>
            <consortium name="WormBaseParasite"/>
        </authorList>
    </citation>
    <scope>IDENTIFICATION</scope>
</reference>